<dbReference type="InParanoid" id="E4V6N0"/>
<evidence type="ECO:0000256" key="1">
    <source>
        <dbReference type="SAM" id="MobiDB-lite"/>
    </source>
</evidence>
<keyword evidence="3" id="KW-1185">Reference proteome</keyword>
<dbReference type="VEuPathDB" id="FungiDB:MGYG_08671"/>
<dbReference type="RefSeq" id="XP_003169123.1">
    <property type="nucleotide sequence ID" value="XM_003169075.1"/>
</dbReference>
<dbReference type="GeneID" id="10024428"/>
<feature type="region of interest" description="Disordered" evidence="1">
    <location>
        <begin position="1"/>
        <end position="49"/>
    </location>
</feature>
<feature type="region of interest" description="Disordered" evidence="1">
    <location>
        <begin position="73"/>
        <end position="93"/>
    </location>
</feature>
<sequence>MSQSGSSSRQGRRIVIQTPSQNASRASLSNARTGPGTATGTAPQSSSTHTSILKSIRDLHDIHDIHDIQSVRDLNLTHPRTQQDAAPPRPAEGADALWDQMQSALAEVELAATGGSRMFGTYHPDLVESLRAKQLALAQAWGRTEGEEVPNNSNNGNSSNNSSGNSGNNNHNNNNNSSSGANTAVMEIEQNKPREVLDEKTEKDITHARKRREANDRYFERVSNGVLDVVAKLEDVAETMREVADKSKEVWAESGSRQPPVGSTAEQRAPAPADD</sequence>
<gene>
    <name evidence="2" type="ORF">MGYG_08671</name>
</gene>
<feature type="compositionally biased region" description="Basic and acidic residues" evidence="1">
    <location>
        <begin position="189"/>
        <end position="211"/>
    </location>
</feature>
<organism evidence="3">
    <name type="scientific">Arthroderma gypseum (strain ATCC MYA-4604 / CBS 118893)</name>
    <name type="common">Microsporum gypseum</name>
    <dbReference type="NCBI Taxonomy" id="535722"/>
    <lineage>
        <taxon>Eukaryota</taxon>
        <taxon>Fungi</taxon>
        <taxon>Dikarya</taxon>
        <taxon>Ascomycota</taxon>
        <taxon>Pezizomycotina</taxon>
        <taxon>Eurotiomycetes</taxon>
        <taxon>Eurotiomycetidae</taxon>
        <taxon>Onygenales</taxon>
        <taxon>Arthrodermataceae</taxon>
        <taxon>Nannizzia</taxon>
    </lineage>
</organism>
<feature type="region of interest" description="Disordered" evidence="1">
    <location>
        <begin position="247"/>
        <end position="275"/>
    </location>
</feature>
<dbReference type="OMA" id="LWDQMQS"/>
<feature type="compositionally biased region" description="Low complexity" evidence="1">
    <location>
        <begin position="151"/>
        <end position="180"/>
    </location>
</feature>
<dbReference type="AlphaFoldDB" id="E4V6N0"/>
<dbReference type="STRING" id="535722.E4V6N0"/>
<proteinExistence type="predicted"/>
<dbReference type="OrthoDB" id="4158841at2759"/>
<dbReference type="Pfam" id="PF17242">
    <property type="entry name" value="DUF5315"/>
    <property type="match status" value="1"/>
</dbReference>
<dbReference type="Proteomes" id="UP000002669">
    <property type="component" value="Unassembled WGS sequence"/>
</dbReference>
<protein>
    <submittedName>
        <fullName evidence="2">Uncharacterized protein</fullName>
    </submittedName>
</protein>
<evidence type="ECO:0000313" key="3">
    <source>
        <dbReference type="Proteomes" id="UP000002669"/>
    </source>
</evidence>
<feature type="region of interest" description="Disordered" evidence="1">
    <location>
        <begin position="143"/>
        <end position="211"/>
    </location>
</feature>
<evidence type="ECO:0000313" key="2">
    <source>
        <dbReference type="EMBL" id="EFQ96746.1"/>
    </source>
</evidence>
<name>E4V6N0_ARTGP</name>
<accession>E4V6N0</accession>
<dbReference type="HOGENOM" id="CLU_056572_0_0_1"/>
<dbReference type="EMBL" id="DS989831">
    <property type="protein sequence ID" value="EFQ96746.1"/>
    <property type="molecule type" value="Genomic_DNA"/>
</dbReference>
<feature type="compositionally biased region" description="Low complexity" evidence="1">
    <location>
        <begin position="33"/>
        <end position="43"/>
    </location>
</feature>
<reference evidence="3" key="1">
    <citation type="journal article" date="2012" name="MBio">
        <title>Comparative genome analysis of Trichophyton rubrum and related dermatophytes reveals candidate genes involved in infection.</title>
        <authorList>
            <person name="Martinez D.A."/>
            <person name="Oliver B.G."/>
            <person name="Graeser Y."/>
            <person name="Goldberg J.M."/>
            <person name="Li W."/>
            <person name="Martinez-Rossi N.M."/>
            <person name="Monod M."/>
            <person name="Shelest E."/>
            <person name="Barton R.C."/>
            <person name="Birch E."/>
            <person name="Brakhage A.A."/>
            <person name="Chen Z."/>
            <person name="Gurr S.J."/>
            <person name="Heiman D."/>
            <person name="Heitman J."/>
            <person name="Kosti I."/>
            <person name="Rossi A."/>
            <person name="Saif S."/>
            <person name="Samalova M."/>
            <person name="Saunders C.W."/>
            <person name="Shea T."/>
            <person name="Summerbell R.C."/>
            <person name="Xu J."/>
            <person name="Young S."/>
            <person name="Zeng Q."/>
            <person name="Birren B.W."/>
            <person name="Cuomo C.A."/>
            <person name="White T.C."/>
        </authorList>
    </citation>
    <scope>NUCLEOTIDE SEQUENCE [LARGE SCALE GENOMIC DNA]</scope>
    <source>
        <strain evidence="3">ATCC MYA-4604 / CBS 118893</strain>
    </source>
</reference>
<feature type="compositionally biased region" description="Polar residues" evidence="1">
    <location>
        <begin position="17"/>
        <end position="32"/>
    </location>
</feature>
<dbReference type="eggNOG" id="ENOG502SATJ">
    <property type="taxonomic scope" value="Eukaryota"/>
</dbReference>